<dbReference type="InterPro" id="IPR013762">
    <property type="entry name" value="Integrase-like_cat_sf"/>
</dbReference>
<sequence>MLDHAVDLTTLDTFFAENAFSKRTEEQYRDILKVFLSHVDPENCTVTDVLAFLRSTRWGNSRQHVASVAIRHFFRWKYGENHPVLRLRIKREKPHPGRTLKVEQIIQILNSFDTTTKKGCRDYAIACFALDTGLRVNEIANVQINDLDLQEREVLVKIKGGRWEKAYFSGHTAEAISKWLPYRDPNNTRLFQVTRDGLKVIVRKWGEKLGFKLSPHDFRRTFAVMTIRAGAPSRLVQIAGRWSDIRMVEYYTRDITAVDLGPYFPITNIQQRVRGSSPR</sequence>
<dbReference type="EMBL" id="JAUHMF010000002">
    <property type="protein sequence ID" value="MDT8898285.1"/>
    <property type="molecule type" value="Genomic_DNA"/>
</dbReference>
<keyword evidence="8" id="KW-1185">Reference proteome</keyword>
<keyword evidence="3" id="KW-0233">DNA recombination</keyword>
<feature type="domain" description="Tyr recombinase" evidence="5">
    <location>
        <begin position="95"/>
        <end position="265"/>
    </location>
</feature>
<gene>
    <name evidence="7" type="ORF">QYE77_08395</name>
</gene>
<evidence type="ECO:0000256" key="3">
    <source>
        <dbReference type="ARBA" id="ARBA00023172"/>
    </source>
</evidence>
<dbReference type="Gene3D" id="1.10.443.10">
    <property type="entry name" value="Intergrase catalytic core"/>
    <property type="match status" value="1"/>
</dbReference>
<feature type="domain" description="Core-binding (CB)" evidence="6">
    <location>
        <begin position="5"/>
        <end position="78"/>
    </location>
</feature>
<dbReference type="InterPro" id="IPR002104">
    <property type="entry name" value="Integrase_catalytic"/>
</dbReference>
<evidence type="ECO:0000313" key="8">
    <source>
        <dbReference type="Proteomes" id="UP001254165"/>
    </source>
</evidence>
<dbReference type="CDD" id="cd00397">
    <property type="entry name" value="DNA_BRE_C"/>
    <property type="match status" value="1"/>
</dbReference>
<evidence type="ECO:0000256" key="1">
    <source>
        <dbReference type="ARBA" id="ARBA00008857"/>
    </source>
</evidence>
<evidence type="ECO:0000259" key="6">
    <source>
        <dbReference type="PROSITE" id="PS51900"/>
    </source>
</evidence>
<protein>
    <submittedName>
        <fullName evidence="7">Tyrosine-type recombinase/integrase</fullName>
    </submittedName>
</protein>
<dbReference type="InterPro" id="IPR050090">
    <property type="entry name" value="Tyrosine_recombinase_XerCD"/>
</dbReference>
<organism evidence="7 8">
    <name type="scientific">Thermanaerothrix solaris</name>
    <dbReference type="NCBI Taxonomy" id="3058434"/>
    <lineage>
        <taxon>Bacteria</taxon>
        <taxon>Bacillati</taxon>
        <taxon>Chloroflexota</taxon>
        <taxon>Anaerolineae</taxon>
        <taxon>Anaerolineales</taxon>
        <taxon>Anaerolineaceae</taxon>
        <taxon>Thermanaerothrix</taxon>
    </lineage>
</organism>
<keyword evidence="2 4" id="KW-0238">DNA-binding</keyword>
<evidence type="ECO:0000259" key="5">
    <source>
        <dbReference type="PROSITE" id="PS51898"/>
    </source>
</evidence>
<accession>A0ABU3NPI7</accession>
<dbReference type="RefSeq" id="WP_315624944.1">
    <property type="nucleotide sequence ID" value="NZ_JAUHMF010000002.1"/>
</dbReference>
<name>A0ABU3NPI7_9CHLR</name>
<evidence type="ECO:0000256" key="2">
    <source>
        <dbReference type="ARBA" id="ARBA00023125"/>
    </source>
</evidence>
<reference evidence="7 8" key="1">
    <citation type="submission" date="2023-07" db="EMBL/GenBank/DDBJ databases">
        <title>Novel species of Thermanaerothrix with wide hydrolytic capabilities.</title>
        <authorList>
            <person name="Zayulina K.S."/>
            <person name="Podosokorskaya O.A."/>
            <person name="Elcheninov A.G."/>
        </authorList>
    </citation>
    <scope>NUCLEOTIDE SEQUENCE [LARGE SCALE GENOMIC DNA]</scope>
    <source>
        <strain evidence="7 8">4228-RoL</strain>
    </source>
</reference>
<comment type="caution">
    <text evidence="7">The sequence shown here is derived from an EMBL/GenBank/DDBJ whole genome shotgun (WGS) entry which is preliminary data.</text>
</comment>
<dbReference type="SUPFAM" id="SSF56349">
    <property type="entry name" value="DNA breaking-rejoining enzymes"/>
    <property type="match status" value="1"/>
</dbReference>
<dbReference type="PROSITE" id="PS51898">
    <property type="entry name" value="TYR_RECOMBINASE"/>
    <property type="match status" value="1"/>
</dbReference>
<comment type="similarity">
    <text evidence="1">Belongs to the 'phage' integrase family.</text>
</comment>
<dbReference type="PROSITE" id="PS51900">
    <property type="entry name" value="CB"/>
    <property type="match status" value="1"/>
</dbReference>
<dbReference type="Pfam" id="PF00589">
    <property type="entry name" value="Phage_integrase"/>
    <property type="match status" value="1"/>
</dbReference>
<dbReference type="InterPro" id="IPR044068">
    <property type="entry name" value="CB"/>
</dbReference>
<evidence type="ECO:0000313" key="7">
    <source>
        <dbReference type="EMBL" id="MDT8898285.1"/>
    </source>
</evidence>
<dbReference type="PANTHER" id="PTHR30349">
    <property type="entry name" value="PHAGE INTEGRASE-RELATED"/>
    <property type="match status" value="1"/>
</dbReference>
<dbReference type="InterPro" id="IPR011010">
    <property type="entry name" value="DNA_brk_join_enz"/>
</dbReference>
<proteinExistence type="inferred from homology"/>
<evidence type="ECO:0000256" key="4">
    <source>
        <dbReference type="PROSITE-ProRule" id="PRU01248"/>
    </source>
</evidence>
<dbReference type="PANTHER" id="PTHR30349:SF41">
    <property type="entry name" value="INTEGRASE_RECOMBINASE PROTEIN MJ0367-RELATED"/>
    <property type="match status" value="1"/>
</dbReference>
<dbReference type="Proteomes" id="UP001254165">
    <property type="component" value="Unassembled WGS sequence"/>
</dbReference>